<organism evidence="7 8">
    <name type="scientific">Criibacterium bergeronii</name>
    <dbReference type="NCBI Taxonomy" id="1871336"/>
    <lineage>
        <taxon>Bacteria</taxon>
        <taxon>Bacillati</taxon>
        <taxon>Bacillota</taxon>
        <taxon>Clostridia</taxon>
        <taxon>Peptostreptococcales</taxon>
        <taxon>Filifactoraceae</taxon>
        <taxon>Criibacterium</taxon>
    </lineage>
</organism>
<accession>A0A371IJ83</accession>
<dbReference type="RefSeq" id="WP_068911804.1">
    <property type="nucleotide sequence ID" value="NZ_MBEW02000030.1"/>
</dbReference>
<dbReference type="NCBIfam" id="TIGR00332">
    <property type="entry name" value="neela_ferrous"/>
    <property type="match status" value="1"/>
</dbReference>
<evidence type="ECO:0000259" key="6">
    <source>
        <dbReference type="Pfam" id="PF01880"/>
    </source>
</evidence>
<dbReference type="PANTHER" id="PTHR36541:SF1">
    <property type="entry name" value="SUPEROXIDE REDUCTASE-RELATED"/>
    <property type="match status" value="1"/>
</dbReference>
<evidence type="ECO:0000313" key="8">
    <source>
        <dbReference type="Proteomes" id="UP000093352"/>
    </source>
</evidence>
<comment type="similarity">
    <text evidence="1">Belongs to the desulfoferrodoxin family.</text>
</comment>
<dbReference type="InterPro" id="IPR002742">
    <property type="entry name" value="Desulfoferrodoxin_Fe-bd_dom"/>
</dbReference>
<dbReference type="InterPro" id="IPR051233">
    <property type="entry name" value="Desulfoferrodoxin_SOR"/>
</dbReference>
<comment type="caution">
    <text evidence="7">The sequence shown here is derived from an EMBL/GenBank/DDBJ whole genome shotgun (WGS) entry which is preliminary data.</text>
</comment>
<dbReference type="GO" id="GO:0016491">
    <property type="term" value="F:oxidoreductase activity"/>
    <property type="evidence" value="ECO:0007669"/>
    <property type="project" value="InterPro"/>
</dbReference>
<reference evidence="7 8" key="1">
    <citation type="journal article" date="2016" name="Genome Announc.">
        <title>Draft Genome Sequence of Criibacterium bergeronii gen. nov., sp. nov., Strain CCRI-22567T, Isolated from a Vaginal Sample from a Woman with Bacterial Vaginosis.</title>
        <authorList>
            <person name="Maheux A.F."/>
            <person name="Berube E."/>
            <person name="Boudreau D.K."/>
            <person name="Raymond F."/>
            <person name="Corbeil J."/>
            <person name="Roy P.H."/>
            <person name="Boissinot M."/>
            <person name="Omar R.F."/>
        </authorList>
    </citation>
    <scope>NUCLEOTIDE SEQUENCE [LARGE SCALE GENOMIC DNA]</scope>
    <source>
        <strain evidence="7 8">CCRI-22567</strain>
    </source>
</reference>
<keyword evidence="5" id="KW-0408">Iron</keyword>
<proteinExistence type="inferred from homology"/>
<dbReference type="EMBL" id="MBEW02000030">
    <property type="protein sequence ID" value="RDY20542.1"/>
    <property type="molecule type" value="Genomic_DNA"/>
</dbReference>
<dbReference type="GO" id="GO:0005506">
    <property type="term" value="F:iron ion binding"/>
    <property type="evidence" value="ECO:0007669"/>
    <property type="project" value="InterPro"/>
</dbReference>
<dbReference type="Pfam" id="PF01880">
    <property type="entry name" value="Desulfoferrodox"/>
    <property type="match status" value="1"/>
</dbReference>
<dbReference type="InterPro" id="IPR036073">
    <property type="entry name" value="Desulfoferrodoxin_Fe-bd_dom_sf"/>
</dbReference>
<evidence type="ECO:0000256" key="3">
    <source>
        <dbReference type="ARBA" id="ARBA00022723"/>
    </source>
</evidence>
<keyword evidence="8" id="KW-1185">Reference proteome</keyword>
<evidence type="ECO:0000256" key="5">
    <source>
        <dbReference type="ARBA" id="ARBA00023004"/>
    </source>
</evidence>
<sequence>MSILGGTIQTGDWKGEKHVPVIEAPASAQAGEVFEVKYFVGKEIAHPNTLEHHISWIKLFFVPEGGKPVELADSHFSAHGELDSFDEPCSIAKIKLQKSGKLVALSYCNIHGLWENSVDIKIG</sequence>
<keyword evidence="2" id="KW-0813">Transport</keyword>
<dbReference type="Proteomes" id="UP000093352">
    <property type="component" value="Unassembled WGS sequence"/>
</dbReference>
<evidence type="ECO:0000256" key="4">
    <source>
        <dbReference type="ARBA" id="ARBA00022982"/>
    </source>
</evidence>
<dbReference type="Gene3D" id="2.60.40.730">
    <property type="entry name" value="SOR catalytic domain"/>
    <property type="match status" value="1"/>
</dbReference>
<dbReference type="STRING" id="1871336.BBG48_01490"/>
<evidence type="ECO:0000313" key="7">
    <source>
        <dbReference type="EMBL" id="RDY20542.1"/>
    </source>
</evidence>
<name>A0A371IJ83_9FIRM</name>
<dbReference type="SUPFAM" id="SSF49367">
    <property type="entry name" value="Superoxide reductase-like"/>
    <property type="match status" value="1"/>
</dbReference>
<keyword evidence="4" id="KW-0249">Electron transport</keyword>
<keyword evidence="3" id="KW-0479">Metal-binding</keyword>
<protein>
    <submittedName>
        <fullName evidence="7">Superoxide reductase</fullName>
    </submittedName>
</protein>
<evidence type="ECO:0000256" key="2">
    <source>
        <dbReference type="ARBA" id="ARBA00022448"/>
    </source>
</evidence>
<dbReference type="CDD" id="cd03172">
    <property type="entry name" value="SORL_classII"/>
    <property type="match status" value="1"/>
</dbReference>
<dbReference type="AlphaFoldDB" id="A0A371IJ83"/>
<gene>
    <name evidence="7" type="ORF">BBG48_009515</name>
</gene>
<feature type="domain" description="Desulfoferrodoxin ferrous iron-binding" evidence="6">
    <location>
        <begin position="11"/>
        <end position="116"/>
    </location>
</feature>
<evidence type="ECO:0000256" key="1">
    <source>
        <dbReference type="ARBA" id="ARBA00005941"/>
    </source>
</evidence>
<dbReference type="PANTHER" id="PTHR36541">
    <property type="entry name" value="SUPEROXIDE REDUCTASE-RELATED"/>
    <property type="match status" value="1"/>
</dbReference>